<dbReference type="InterPro" id="IPR003615">
    <property type="entry name" value="HNH_nuc"/>
</dbReference>
<name>A0ABT5D7H8_9BACT</name>
<reference evidence="4 5" key="1">
    <citation type="submission" date="2022-11" db="EMBL/GenBank/DDBJ databases">
        <title>Minimal conservation of predation-associated metabolite biosynthetic gene clusters underscores biosynthetic potential of Myxococcota including descriptions for ten novel species: Archangium lansinium sp. nov., Myxococcus landrumus sp. nov., Nannocystis bai.</title>
        <authorList>
            <person name="Ahearne A."/>
            <person name="Stevens C."/>
            <person name="Dowd S."/>
        </authorList>
    </citation>
    <scope>NUCLEOTIDE SEQUENCE [LARGE SCALE GENOMIC DNA]</scope>
    <source>
        <strain evidence="4 5">NCWAL01</strain>
    </source>
</reference>
<dbReference type="Pfam" id="PF13391">
    <property type="entry name" value="HNH_2"/>
    <property type="match status" value="1"/>
</dbReference>
<accession>A0ABT5D7H8</accession>
<evidence type="ECO:0000256" key="1">
    <source>
        <dbReference type="SAM" id="MobiDB-lite"/>
    </source>
</evidence>
<evidence type="ECO:0000259" key="3">
    <source>
        <dbReference type="Pfam" id="PF18145"/>
    </source>
</evidence>
<dbReference type="InterPro" id="IPR040836">
    <property type="entry name" value="SAVED"/>
</dbReference>
<dbReference type="EMBL" id="JAQNDM010000002">
    <property type="protein sequence ID" value="MDC0709619.1"/>
    <property type="molecule type" value="Genomic_DNA"/>
</dbReference>
<evidence type="ECO:0000313" key="4">
    <source>
        <dbReference type="EMBL" id="MDC0709619.1"/>
    </source>
</evidence>
<feature type="domain" description="HNH nuclease" evidence="2">
    <location>
        <begin position="55"/>
        <end position="106"/>
    </location>
</feature>
<dbReference type="RefSeq" id="WP_272138323.1">
    <property type="nucleotide sequence ID" value="NZ_JAQNDM010000002.1"/>
</dbReference>
<gene>
    <name evidence="4" type="ORF">POL68_14200</name>
</gene>
<sequence length="397" mass="43771">MPSTHSSGNPGRPKKAPSPVVTRKVPPDTKLRLAVAAGGRCEFRGCNLFLYEHHITGTGGNFAEAAHIVGFREGGPRGDDPGRPEDIHALENLLLLCPNCHKLIDDRPEEFPRLVLEAHKREHEERIHQLTGLGPHLQTVVVQFKSRIHGQSVEIPLVDVRKAVAPRYPVGRKPYLFDLTVLSDDGDSFYAAAQEVLRRDVRALYAKGTDVDAVRHISLFALAPIPLLVALGAQLSNKIPVELFQRHRDTQDWVWKTEGTPAQFSIHTLRNGTDPTKVAIVLPLSGPIAAERLPTAIDGQFTVYEISLEGQPSGTDFLRTRNDLIRFEATYRQLLSMIVGAHPSSREIHLFCAVPAPIAIACGHQILPKAQPALIVYDHVAVKGGFVFCLRIDQGHD</sequence>
<feature type="domain" description="SMODS-associated and fused to various effectors" evidence="3">
    <location>
        <begin position="214"/>
        <end position="392"/>
    </location>
</feature>
<feature type="region of interest" description="Disordered" evidence="1">
    <location>
        <begin position="1"/>
        <end position="25"/>
    </location>
</feature>
<comment type="caution">
    <text evidence="4">The sequence shown here is derived from an EMBL/GenBank/DDBJ whole genome shotgun (WGS) entry which is preliminary data.</text>
</comment>
<dbReference type="Pfam" id="PF18145">
    <property type="entry name" value="SAVED"/>
    <property type="match status" value="1"/>
</dbReference>
<keyword evidence="5" id="KW-1185">Reference proteome</keyword>
<evidence type="ECO:0000313" key="5">
    <source>
        <dbReference type="Proteomes" id="UP001221838"/>
    </source>
</evidence>
<protein>
    <submittedName>
        <fullName evidence="4">SAVED domain-containing protein</fullName>
    </submittedName>
</protein>
<evidence type="ECO:0000259" key="2">
    <source>
        <dbReference type="Pfam" id="PF13391"/>
    </source>
</evidence>
<dbReference type="NCBIfam" id="NF033611">
    <property type="entry name" value="SAVED"/>
    <property type="match status" value="1"/>
</dbReference>
<proteinExistence type="predicted"/>
<organism evidence="4 5">
    <name type="scientific">Stigmatella ashevillensis</name>
    <dbReference type="NCBI Taxonomy" id="2995309"/>
    <lineage>
        <taxon>Bacteria</taxon>
        <taxon>Pseudomonadati</taxon>
        <taxon>Myxococcota</taxon>
        <taxon>Myxococcia</taxon>
        <taxon>Myxococcales</taxon>
        <taxon>Cystobacterineae</taxon>
        <taxon>Archangiaceae</taxon>
        <taxon>Stigmatella</taxon>
    </lineage>
</organism>
<dbReference type="Proteomes" id="UP001221838">
    <property type="component" value="Unassembled WGS sequence"/>
</dbReference>
<dbReference type="CDD" id="cd00085">
    <property type="entry name" value="HNHc"/>
    <property type="match status" value="1"/>
</dbReference>